<evidence type="ECO:0000313" key="2">
    <source>
        <dbReference type="Proteomes" id="UP000567885"/>
    </source>
</evidence>
<dbReference type="AlphaFoldDB" id="A0A8H5WWT1"/>
<dbReference type="Proteomes" id="UP000567885">
    <property type="component" value="Unassembled WGS sequence"/>
</dbReference>
<gene>
    <name evidence="1" type="ORF">FHETE_3252</name>
</gene>
<reference evidence="1 2" key="1">
    <citation type="submission" date="2020-05" db="EMBL/GenBank/DDBJ databases">
        <title>Identification and distribution of gene clusters putatively required for synthesis of sphingolipid metabolism inhibitors in phylogenetically diverse species of the filamentous fungus Fusarium.</title>
        <authorList>
            <person name="Kim H.-S."/>
            <person name="Busman M."/>
            <person name="Brown D.W."/>
            <person name="Divon H."/>
            <person name="Uhlig S."/>
            <person name="Proctor R.H."/>
        </authorList>
    </citation>
    <scope>NUCLEOTIDE SEQUENCE [LARGE SCALE GENOMIC DNA]</scope>
    <source>
        <strain evidence="1 2">NRRL 20693</strain>
    </source>
</reference>
<organism evidence="1 2">
    <name type="scientific">Fusarium heterosporum</name>
    <dbReference type="NCBI Taxonomy" id="42747"/>
    <lineage>
        <taxon>Eukaryota</taxon>
        <taxon>Fungi</taxon>
        <taxon>Dikarya</taxon>
        <taxon>Ascomycota</taxon>
        <taxon>Pezizomycotina</taxon>
        <taxon>Sordariomycetes</taxon>
        <taxon>Hypocreomycetidae</taxon>
        <taxon>Hypocreales</taxon>
        <taxon>Nectriaceae</taxon>
        <taxon>Fusarium</taxon>
        <taxon>Fusarium heterosporum species complex</taxon>
    </lineage>
</organism>
<dbReference type="OrthoDB" id="5272229at2759"/>
<comment type="caution">
    <text evidence="1">The sequence shown here is derived from an EMBL/GenBank/DDBJ whole genome shotgun (WGS) entry which is preliminary data.</text>
</comment>
<name>A0A8H5WWT1_FUSHE</name>
<proteinExistence type="predicted"/>
<sequence>MPDLDIYMVISRKYQVFDQSGKLPFSIIFGLCRRSSDDADPRPLRLSTRQTILDVPYALSHNLLQLRKYNAKTKTDIQVDTWQMDSSSGNESYLTLPSPVGKTDNWTSCLTEYHYRVNPGSELASLFETGGKYTIKNFTGWKLGADKYAYIDEQGGISPPSKEQKLVCRRASGRPTFEVVESLPWPPEIQTKMQRYKDTNDNTTLVDVTVTNLGGQAVTVQTRGRQCFLIPHGAYQPEEDFPPEDPRPRIIDPEISSASDTIQVFDLSTNKVVRRAKGAGPGGCGHPQKDLRPKLDTLMTLRPGDPLLRRIDVSNILSDLPDGEYGLRMEPRGMWWCNGDREDFGAEAEDRVPHDIFSTLIPPLMLKSEDIVKVQVENCVARA</sequence>
<protein>
    <submittedName>
        <fullName evidence="1">Uncharacterized protein</fullName>
    </submittedName>
</protein>
<dbReference type="EMBL" id="JAAGWQ010000051">
    <property type="protein sequence ID" value="KAF5673865.1"/>
    <property type="molecule type" value="Genomic_DNA"/>
</dbReference>
<keyword evidence="2" id="KW-1185">Reference proteome</keyword>
<evidence type="ECO:0000313" key="1">
    <source>
        <dbReference type="EMBL" id="KAF5673865.1"/>
    </source>
</evidence>
<accession>A0A8H5WWT1</accession>